<evidence type="ECO:0000259" key="12">
    <source>
        <dbReference type="Pfam" id="PF12019"/>
    </source>
</evidence>
<comment type="caution">
    <text evidence="13">The sequence shown here is derived from an EMBL/GenBank/DDBJ whole genome shotgun (WGS) entry which is preliminary data.</text>
</comment>
<dbReference type="GO" id="GO:0015627">
    <property type="term" value="C:type II protein secretion system complex"/>
    <property type="evidence" value="ECO:0007669"/>
    <property type="project" value="InterPro"/>
</dbReference>
<sequence>MRRINGFTLLELMVTVAVLAILAAIAFPSFQGTLRSNRMATTSNELIAALSLARSEAVKNTRGAGICASSAGTSCDGPTWSGGWMVWGDTNGNGAFDAGEPVLRFAEGRPALEGVSGQDLTIAFDARGRNRAAAAQDITLLPDECGNQDLQRRLTISPTGQVRLHKEKCA</sequence>
<dbReference type="NCBIfam" id="TIGR02532">
    <property type="entry name" value="IV_pilin_GFxxxE"/>
    <property type="match status" value="1"/>
</dbReference>
<accession>A0A7W3IG02</accession>
<organism evidence="13 14">
    <name type="scientific">Stenotrophomonas tumulicola</name>
    <dbReference type="NCBI Taxonomy" id="1685415"/>
    <lineage>
        <taxon>Bacteria</taxon>
        <taxon>Pseudomonadati</taxon>
        <taxon>Pseudomonadota</taxon>
        <taxon>Gammaproteobacteria</taxon>
        <taxon>Lysobacterales</taxon>
        <taxon>Lysobacteraceae</taxon>
        <taxon>Stenotrophomonas</taxon>
    </lineage>
</organism>
<keyword evidence="14" id="KW-1185">Reference proteome</keyword>
<dbReference type="InterPro" id="IPR022346">
    <property type="entry name" value="T2SS_GspH"/>
</dbReference>
<evidence type="ECO:0000256" key="8">
    <source>
        <dbReference type="ARBA" id="ARBA00023136"/>
    </source>
</evidence>
<keyword evidence="6 11" id="KW-0812">Transmembrane</keyword>
<dbReference type="Proteomes" id="UP000547058">
    <property type="component" value="Unassembled WGS sequence"/>
</dbReference>
<keyword evidence="4" id="KW-0488">Methylation</keyword>
<dbReference type="InterPro" id="IPR012902">
    <property type="entry name" value="N_methyl_site"/>
</dbReference>
<dbReference type="Gene3D" id="3.55.40.10">
    <property type="entry name" value="minor pseudopilin epsh domain"/>
    <property type="match status" value="1"/>
</dbReference>
<comment type="subcellular location">
    <subcellularLocation>
        <location evidence="1">Cell inner membrane</location>
        <topology evidence="1">Single-pass membrane protein</topology>
    </subcellularLocation>
</comment>
<keyword evidence="3" id="KW-1003">Cell membrane</keyword>
<dbReference type="GO" id="GO:0005886">
    <property type="term" value="C:plasma membrane"/>
    <property type="evidence" value="ECO:0007669"/>
    <property type="project" value="UniProtKB-SubCell"/>
</dbReference>
<evidence type="ECO:0000313" key="14">
    <source>
        <dbReference type="Proteomes" id="UP000547058"/>
    </source>
</evidence>
<evidence type="ECO:0000256" key="6">
    <source>
        <dbReference type="ARBA" id="ARBA00022692"/>
    </source>
</evidence>
<keyword evidence="8 11" id="KW-0472">Membrane</keyword>
<evidence type="ECO:0000256" key="11">
    <source>
        <dbReference type="SAM" id="Phobius"/>
    </source>
</evidence>
<dbReference type="Pfam" id="PF07963">
    <property type="entry name" value="N_methyl"/>
    <property type="match status" value="1"/>
</dbReference>
<comment type="similarity">
    <text evidence="9">Belongs to the GSP H family.</text>
</comment>
<reference evidence="13 14" key="1">
    <citation type="submission" date="2020-08" db="EMBL/GenBank/DDBJ databases">
        <title>Stenotrophomonas tumulicola JCM 30961.</title>
        <authorList>
            <person name="Deng Y."/>
        </authorList>
    </citation>
    <scope>NUCLEOTIDE SEQUENCE [LARGE SCALE GENOMIC DNA]</scope>
    <source>
        <strain evidence="13 14">JCM 30961</strain>
    </source>
</reference>
<dbReference type="InterPro" id="IPR045584">
    <property type="entry name" value="Pilin-like"/>
</dbReference>
<dbReference type="GO" id="GO:0015628">
    <property type="term" value="P:protein secretion by the type II secretion system"/>
    <property type="evidence" value="ECO:0007669"/>
    <property type="project" value="InterPro"/>
</dbReference>
<evidence type="ECO:0000256" key="5">
    <source>
        <dbReference type="ARBA" id="ARBA00022519"/>
    </source>
</evidence>
<keyword evidence="5" id="KW-0997">Cell inner membrane</keyword>
<dbReference type="EMBL" id="JACGXS010000001">
    <property type="protein sequence ID" value="MBA8680438.1"/>
    <property type="molecule type" value="Genomic_DNA"/>
</dbReference>
<gene>
    <name evidence="13" type="ORF">H4O11_01240</name>
</gene>
<evidence type="ECO:0000256" key="1">
    <source>
        <dbReference type="ARBA" id="ARBA00004377"/>
    </source>
</evidence>
<evidence type="ECO:0000256" key="4">
    <source>
        <dbReference type="ARBA" id="ARBA00022481"/>
    </source>
</evidence>
<dbReference type="SUPFAM" id="SSF54523">
    <property type="entry name" value="Pili subunits"/>
    <property type="match status" value="1"/>
</dbReference>
<dbReference type="Pfam" id="PF12019">
    <property type="entry name" value="GspH"/>
    <property type="match status" value="1"/>
</dbReference>
<evidence type="ECO:0000256" key="10">
    <source>
        <dbReference type="ARBA" id="ARBA00030775"/>
    </source>
</evidence>
<protein>
    <recommendedName>
        <fullName evidence="2">Type II secretion system protein H</fullName>
    </recommendedName>
    <alternativeName>
        <fullName evidence="10">General secretion pathway protein H</fullName>
    </alternativeName>
</protein>
<evidence type="ECO:0000256" key="7">
    <source>
        <dbReference type="ARBA" id="ARBA00022989"/>
    </source>
</evidence>
<feature type="domain" description="General secretion pathway GspH" evidence="12">
    <location>
        <begin position="43"/>
        <end position="160"/>
    </location>
</feature>
<evidence type="ECO:0000256" key="3">
    <source>
        <dbReference type="ARBA" id="ARBA00022475"/>
    </source>
</evidence>
<dbReference type="AlphaFoldDB" id="A0A7W3IG02"/>
<proteinExistence type="inferred from homology"/>
<evidence type="ECO:0000256" key="9">
    <source>
        <dbReference type="ARBA" id="ARBA00025772"/>
    </source>
</evidence>
<feature type="transmembrane region" description="Helical" evidence="11">
    <location>
        <begin position="12"/>
        <end position="30"/>
    </location>
</feature>
<name>A0A7W3IG02_9GAMM</name>
<evidence type="ECO:0000313" key="13">
    <source>
        <dbReference type="EMBL" id="MBA8680438.1"/>
    </source>
</evidence>
<keyword evidence="7 11" id="KW-1133">Transmembrane helix</keyword>
<evidence type="ECO:0000256" key="2">
    <source>
        <dbReference type="ARBA" id="ARBA00021549"/>
    </source>
</evidence>